<protein>
    <submittedName>
        <fullName evidence="2">5'-nucleotidase</fullName>
    </submittedName>
</protein>
<accession>A0A914CTC2</accession>
<reference evidence="2" key="1">
    <citation type="submission" date="2022-11" db="UniProtKB">
        <authorList>
            <consortium name="WormBaseParasite"/>
        </authorList>
    </citation>
    <scope>IDENTIFICATION</scope>
</reference>
<name>A0A914CTC2_9BILA</name>
<evidence type="ECO:0000313" key="1">
    <source>
        <dbReference type="Proteomes" id="UP000887540"/>
    </source>
</evidence>
<sequence length="79" mass="8786">MDNFLILHNVKTKNIGLVKNKIESLKNLGPGKLICICDFDQTLTEDVLKDGTKGVSTFEVFRNAAISADKEVAKQVFFI</sequence>
<keyword evidence="1" id="KW-1185">Reference proteome</keyword>
<organism evidence="1 2">
    <name type="scientific">Acrobeloides nanus</name>
    <dbReference type="NCBI Taxonomy" id="290746"/>
    <lineage>
        <taxon>Eukaryota</taxon>
        <taxon>Metazoa</taxon>
        <taxon>Ecdysozoa</taxon>
        <taxon>Nematoda</taxon>
        <taxon>Chromadorea</taxon>
        <taxon>Rhabditida</taxon>
        <taxon>Tylenchina</taxon>
        <taxon>Cephalobomorpha</taxon>
        <taxon>Cephaloboidea</taxon>
        <taxon>Cephalobidae</taxon>
        <taxon>Acrobeloides</taxon>
    </lineage>
</organism>
<evidence type="ECO:0000313" key="2">
    <source>
        <dbReference type="WBParaSite" id="ACRNAN_scaffold14393.g24406.t1"/>
    </source>
</evidence>
<dbReference type="Proteomes" id="UP000887540">
    <property type="component" value="Unplaced"/>
</dbReference>
<dbReference type="WBParaSite" id="ACRNAN_scaffold14393.g24406.t1">
    <property type="protein sequence ID" value="ACRNAN_scaffold14393.g24406.t1"/>
    <property type="gene ID" value="ACRNAN_scaffold14393.g24406"/>
</dbReference>
<proteinExistence type="predicted"/>
<dbReference type="AlphaFoldDB" id="A0A914CTC2"/>